<proteinExistence type="predicted"/>
<dbReference type="PANTHER" id="PTHR28190">
    <property type="entry name" value="NUCLEAR MIGRATION PROTEIN NUM1"/>
    <property type="match status" value="1"/>
</dbReference>
<protein>
    <recommendedName>
        <fullName evidence="2">Pleckstrin homology domain-containing protein</fullName>
    </recommendedName>
</protein>
<dbReference type="InterPro" id="IPR053005">
    <property type="entry name" value="Nuclear_Pos-Cytoskel_Interact"/>
</dbReference>
<evidence type="ECO:0000313" key="3">
    <source>
        <dbReference type="EMBL" id="KAK8044302.1"/>
    </source>
</evidence>
<dbReference type="Pfam" id="PF12814">
    <property type="entry name" value="Mcp5_PH"/>
    <property type="match status" value="1"/>
</dbReference>
<feature type="domain" description="Pleckstrin homology" evidence="2">
    <location>
        <begin position="88"/>
        <end position="218"/>
    </location>
</feature>
<dbReference type="EMBL" id="JAQQWK010000003">
    <property type="protein sequence ID" value="KAK8044302.1"/>
    <property type="molecule type" value="Genomic_DNA"/>
</dbReference>
<dbReference type="PANTHER" id="PTHR28190:SF2">
    <property type="entry name" value="MIGRATION PROTEIN, PUTATIVE (AFU_ORTHOLOGUE AFUA_2G07730)-RELATED"/>
    <property type="match status" value="1"/>
</dbReference>
<name>A0ABR1TD17_9PEZI</name>
<evidence type="ECO:0000259" key="2">
    <source>
        <dbReference type="Pfam" id="PF12814"/>
    </source>
</evidence>
<reference evidence="3 4" key="1">
    <citation type="submission" date="2023-01" db="EMBL/GenBank/DDBJ databases">
        <title>Analysis of 21 Apiospora genomes using comparative genomics revels a genus with tremendous synthesis potential of carbohydrate active enzymes and secondary metabolites.</title>
        <authorList>
            <person name="Sorensen T."/>
        </authorList>
    </citation>
    <scope>NUCLEOTIDE SEQUENCE [LARGE SCALE GENOMIC DNA]</scope>
    <source>
        <strain evidence="3 4">CBS 33761</strain>
    </source>
</reference>
<gene>
    <name evidence="3" type="ORF">PG993_004326</name>
</gene>
<feature type="region of interest" description="Disordered" evidence="1">
    <location>
        <begin position="332"/>
        <end position="414"/>
    </location>
</feature>
<feature type="region of interest" description="Disordered" evidence="1">
    <location>
        <begin position="1"/>
        <end position="84"/>
    </location>
</feature>
<feature type="compositionally biased region" description="Low complexity" evidence="1">
    <location>
        <begin position="60"/>
        <end position="75"/>
    </location>
</feature>
<feature type="compositionally biased region" description="Polar residues" evidence="1">
    <location>
        <begin position="364"/>
        <end position="380"/>
    </location>
</feature>
<evidence type="ECO:0000313" key="4">
    <source>
        <dbReference type="Proteomes" id="UP001444661"/>
    </source>
</evidence>
<dbReference type="Proteomes" id="UP001444661">
    <property type="component" value="Unassembled WGS sequence"/>
</dbReference>
<accession>A0ABR1TD17</accession>
<feature type="region of interest" description="Disordered" evidence="1">
    <location>
        <begin position="225"/>
        <end position="252"/>
    </location>
</feature>
<feature type="compositionally biased region" description="Basic residues" evidence="1">
    <location>
        <begin position="451"/>
        <end position="468"/>
    </location>
</feature>
<keyword evidence="4" id="KW-1185">Reference proteome</keyword>
<feature type="compositionally biased region" description="Basic and acidic residues" evidence="1">
    <location>
        <begin position="491"/>
        <end position="504"/>
    </location>
</feature>
<sequence length="504" mass="55836">MPRNARNRRRGSSPPPMSPSEEAPKSPGLPPLPKNDITTPQKGRGYGTGRYRGHRSQPSTTTANTANTANTDNTNFGSVGSGPQASGVVDAIAQTMVGEWMFKYVRRRKSFGMADTKADETSNDRHKRWVWLAPYERAILWSSKQPSSGSALMGKSGRKLSIQSVLDVKDDNPAPKGAGQLFNRSILILTPQRALKFTATSSERHYLWLTSLSFLAHSSQAVPESLSPAPPQPLLKPTSAPAYEPPVTRTKKATIRDSIRITKGKHPELARPVPLPVSSEQVEDELMFKPEALRTLNHARDLSMDVAEPPFIPRYNERSSERVHERANQVVLHGRKRSNTGGHIPPPLSFRGFSGPTGGPGSYHTASDSNAGHSVGTADNSDMYAVTSHTGNSSQWGMSTNGSVRTSEASSRPGNNFFEAIGTVRMEAFISPLAFPRVQEYPEEQNDMQYRARRRSKEVRRRRSRSRHRDSFNSRTTRGTDDWYAASSTRGEQDYFRDDPFKGF</sequence>
<feature type="region of interest" description="Disordered" evidence="1">
    <location>
        <begin position="446"/>
        <end position="504"/>
    </location>
</feature>
<feature type="compositionally biased region" description="Basic residues" evidence="1">
    <location>
        <begin position="1"/>
        <end position="11"/>
    </location>
</feature>
<organism evidence="3 4">
    <name type="scientific">Apiospora rasikravindrae</name>
    <dbReference type="NCBI Taxonomy" id="990691"/>
    <lineage>
        <taxon>Eukaryota</taxon>
        <taxon>Fungi</taxon>
        <taxon>Dikarya</taxon>
        <taxon>Ascomycota</taxon>
        <taxon>Pezizomycotina</taxon>
        <taxon>Sordariomycetes</taxon>
        <taxon>Xylariomycetidae</taxon>
        <taxon>Amphisphaeriales</taxon>
        <taxon>Apiosporaceae</taxon>
        <taxon>Apiospora</taxon>
    </lineage>
</organism>
<dbReference type="InterPro" id="IPR024774">
    <property type="entry name" value="PH_dom-Mcp5-type"/>
</dbReference>
<comment type="caution">
    <text evidence="3">The sequence shown here is derived from an EMBL/GenBank/DDBJ whole genome shotgun (WGS) entry which is preliminary data.</text>
</comment>
<feature type="compositionally biased region" description="Polar residues" evidence="1">
    <location>
        <begin position="387"/>
        <end position="414"/>
    </location>
</feature>
<evidence type="ECO:0000256" key="1">
    <source>
        <dbReference type="SAM" id="MobiDB-lite"/>
    </source>
</evidence>